<dbReference type="SUPFAM" id="SSF53067">
    <property type="entry name" value="Actin-like ATPase domain"/>
    <property type="match status" value="1"/>
</dbReference>
<organism evidence="1 2">
    <name type="scientific">Sphaerisporangium rubeum</name>
    <dbReference type="NCBI Taxonomy" id="321317"/>
    <lineage>
        <taxon>Bacteria</taxon>
        <taxon>Bacillati</taxon>
        <taxon>Actinomycetota</taxon>
        <taxon>Actinomycetes</taxon>
        <taxon>Streptosporangiales</taxon>
        <taxon>Streptosporangiaceae</taxon>
        <taxon>Sphaerisporangium</taxon>
    </lineage>
</organism>
<keyword evidence="2" id="KW-1185">Reference proteome</keyword>
<proteinExistence type="predicted"/>
<dbReference type="Proteomes" id="UP000555564">
    <property type="component" value="Unassembled WGS sequence"/>
</dbReference>
<dbReference type="RefSeq" id="WP_184978826.1">
    <property type="nucleotide sequence ID" value="NZ_BAAALO010000128.1"/>
</dbReference>
<gene>
    <name evidence="1" type="ORF">BJ992_001084</name>
</gene>
<keyword evidence="1" id="KW-0808">Transferase</keyword>
<dbReference type="GO" id="GO:0016301">
    <property type="term" value="F:kinase activity"/>
    <property type="evidence" value="ECO:0007669"/>
    <property type="project" value="UniProtKB-KW"/>
</dbReference>
<evidence type="ECO:0000313" key="2">
    <source>
        <dbReference type="Proteomes" id="UP000555564"/>
    </source>
</evidence>
<evidence type="ECO:0000313" key="1">
    <source>
        <dbReference type="EMBL" id="MBB6471653.1"/>
    </source>
</evidence>
<sequence length="132" mass="13832">MAYKPPFIRAPGGAPPAGPDIARSLSSGDRRMMMAVAQVGEWLGLGGSILANLFNPRVIVIGRYFASLAPWLLPQAHDQLRRLTVAAPAAQCRFVASTLGFGAASRGAASMVISHIIADPTTIMGLPRPAPD</sequence>
<keyword evidence="1" id="KW-0418">Kinase</keyword>
<dbReference type="Gene3D" id="3.30.420.40">
    <property type="match status" value="1"/>
</dbReference>
<protein>
    <submittedName>
        <fullName evidence="1">Putative NBD/HSP70 family sugar kinase</fullName>
    </submittedName>
</protein>
<dbReference type="AlphaFoldDB" id="A0A7X0IAU9"/>
<name>A0A7X0IAU9_9ACTN</name>
<reference evidence="1 2" key="1">
    <citation type="submission" date="2020-08" db="EMBL/GenBank/DDBJ databases">
        <title>Sequencing the genomes of 1000 actinobacteria strains.</title>
        <authorList>
            <person name="Klenk H.-P."/>
        </authorList>
    </citation>
    <scope>NUCLEOTIDE SEQUENCE [LARGE SCALE GENOMIC DNA]</scope>
    <source>
        <strain evidence="1 2">DSM 44936</strain>
    </source>
</reference>
<dbReference type="EMBL" id="JACHIU010000001">
    <property type="protein sequence ID" value="MBB6471653.1"/>
    <property type="molecule type" value="Genomic_DNA"/>
</dbReference>
<comment type="caution">
    <text evidence="1">The sequence shown here is derived from an EMBL/GenBank/DDBJ whole genome shotgun (WGS) entry which is preliminary data.</text>
</comment>
<dbReference type="InterPro" id="IPR043129">
    <property type="entry name" value="ATPase_NBD"/>
</dbReference>
<accession>A0A7X0IAU9</accession>